<evidence type="ECO:0000256" key="2">
    <source>
        <dbReference type="SAM" id="SignalP"/>
    </source>
</evidence>
<feature type="signal peptide" evidence="2">
    <location>
        <begin position="1"/>
        <end position="21"/>
    </location>
</feature>
<sequence length="142" mass="14934">MGTSYAAILTLALCFSAPALAVRSEYDHDRRSWNSRSHAREDSALSARDTPLSTSDGSSASHVLARAEGDDQSGAGLFGDLVIGGLGVLASTLMGGSSKPPSSTPAAPAAAPPKRRDFVSGDTPLHKRKRMEVRRRSPDELD</sequence>
<evidence type="ECO:0000256" key="1">
    <source>
        <dbReference type="SAM" id="MobiDB-lite"/>
    </source>
</evidence>
<accession>A0A4R0RJU2</accession>
<organism evidence="3 4">
    <name type="scientific">Steccherinum ochraceum</name>
    <dbReference type="NCBI Taxonomy" id="92696"/>
    <lineage>
        <taxon>Eukaryota</taxon>
        <taxon>Fungi</taxon>
        <taxon>Dikarya</taxon>
        <taxon>Basidiomycota</taxon>
        <taxon>Agaricomycotina</taxon>
        <taxon>Agaricomycetes</taxon>
        <taxon>Polyporales</taxon>
        <taxon>Steccherinaceae</taxon>
        <taxon>Steccherinum</taxon>
    </lineage>
</organism>
<keyword evidence="4" id="KW-1185">Reference proteome</keyword>
<protein>
    <submittedName>
        <fullName evidence="3">Uncharacterized protein</fullName>
    </submittedName>
</protein>
<dbReference type="Proteomes" id="UP000292702">
    <property type="component" value="Unassembled WGS sequence"/>
</dbReference>
<feature type="compositionally biased region" description="Low complexity" evidence="1">
    <location>
        <begin position="97"/>
        <end position="109"/>
    </location>
</feature>
<proteinExistence type="predicted"/>
<evidence type="ECO:0000313" key="4">
    <source>
        <dbReference type="Proteomes" id="UP000292702"/>
    </source>
</evidence>
<keyword evidence="2" id="KW-0732">Signal</keyword>
<feature type="chain" id="PRO_5020582977" evidence="2">
    <location>
        <begin position="22"/>
        <end position="142"/>
    </location>
</feature>
<dbReference type="EMBL" id="RWJN01000361">
    <property type="protein sequence ID" value="TCD62564.1"/>
    <property type="molecule type" value="Genomic_DNA"/>
</dbReference>
<feature type="region of interest" description="Disordered" evidence="1">
    <location>
        <begin position="92"/>
        <end position="142"/>
    </location>
</feature>
<name>A0A4R0RJU2_9APHY</name>
<reference evidence="3 4" key="1">
    <citation type="submission" date="2018-11" db="EMBL/GenBank/DDBJ databases">
        <title>Genome assembly of Steccherinum ochraceum LE-BIN_3174, the white-rot fungus of the Steccherinaceae family (The Residual Polyporoid clade, Polyporales, Basidiomycota).</title>
        <authorList>
            <person name="Fedorova T.V."/>
            <person name="Glazunova O.A."/>
            <person name="Landesman E.O."/>
            <person name="Moiseenko K.V."/>
            <person name="Psurtseva N.V."/>
            <person name="Savinova O.S."/>
            <person name="Shakhova N.V."/>
            <person name="Tyazhelova T.V."/>
            <person name="Vasina D.V."/>
        </authorList>
    </citation>
    <scope>NUCLEOTIDE SEQUENCE [LARGE SCALE GENOMIC DNA]</scope>
    <source>
        <strain evidence="3 4">LE-BIN_3174</strain>
    </source>
</reference>
<feature type="compositionally biased region" description="Basic and acidic residues" evidence="1">
    <location>
        <begin position="26"/>
        <end position="43"/>
    </location>
</feature>
<dbReference type="AlphaFoldDB" id="A0A4R0RJU2"/>
<feature type="compositionally biased region" description="Polar residues" evidence="1">
    <location>
        <begin position="51"/>
        <end position="61"/>
    </location>
</feature>
<gene>
    <name evidence="3" type="ORF">EIP91_006742</name>
</gene>
<evidence type="ECO:0000313" key="3">
    <source>
        <dbReference type="EMBL" id="TCD62564.1"/>
    </source>
</evidence>
<feature type="region of interest" description="Disordered" evidence="1">
    <location>
        <begin position="26"/>
        <end position="67"/>
    </location>
</feature>
<comment type="caution">
    <text evidence="3">The sequence shown here is derived from an EMBL/GenBank/DDBJ whole genome shotgun (WGS) entry which is preliminary data.</text>
</comment>